<dbReference type="AlphaFoldDB" id="A0A098TSB1"/>
<dbReference type="Proteomes" id="UP000030170">
    <property type="component" value="Unassembled WGS sequence"/>
</dbReference>
<organism evidence="1 2">
    <name type="scientific">Neosynechococcus sphagnicola sy1</name>
    <dbReference type="NCBI Taxonomy" id="1497020"/>
    <lineage>
        <taxon>Bacteria</taxon>
        <taxon>Bacillati</taxon>
        <taxon>Cyanobacteriota</taxon>
        <taxon>Cyanophyceae</taxon>
        <taxon>Neosynechococcales</taxon>
        <taxon>Neosynechococcaceae</taxon>
        <taxon>Neosynechococcus</taxon>
    </lineage>
</organism>
<keyword evidence="2" id="KW-1185">Reference proteome</keyword>
<protein>
    <submittedName>
        <fullName evidence="1">Uncharacterized protein</fullName>
    </submittedName>
</protein>
<comment type="caution">
    <text evidence="1">The sequence shown here is derived from an EMBL/GenBank/DDBJ whole genome shotgun (WGS) entry which is preliminary data.</text>
</comment>
<reference evidence="1 2" key="1">
    <citation type="journal article" date="2014" name="Mol. Ecol.">
        <title>Evolution of Synechococcus.</title>
        <authorList>
            <person name="Dvorak P."/>
            <person name="Casamatta D."/>
            <person name="Hasler P."/>
            <person name="Poulickova A."/>
            <person name="Ondrej V."/>
            <person name="Sanges R."/>
        </authorList>
    </citation>
    <scope>NUCLEOTIDE SEQUENCE [LARGE SCALE GENOMIC DNA]</scope>
    <source>
        <strain evidence="1 2">CAUP A 1101</strain>
    </source>
</reference>
<dbReference type="EMBL" id="JJML01000006">
    <property type="protein sequence ID" value="KGF73638.1"/>
    <property type="molecule type" value="Genomic_DNA"/>
</dbReference>
<gene>
    <name evidence="1" type="ORF">DO97_16875</name>
</gene>
<evidence type="ECO:0000313" key="1">
    <source>
        <dbReference type="EMBL" id="KGF73638.1"/>
    </source>
</evidence>
<sequence length="90" mass="10336">MITGANHFSYGEHEAMEMSIQLGLVAQNHLAKSGDIFGNWKQSKRFQQYVHSTTIIFWDSYLKQNNCAQIILNSDALLEFSHGEISIFRK</sequence>
<name>A0A098TSB1_9CYAN</name>
<proteinExistence type="predicted"/>
<accession>A0A098TSB1</accession>
<evidence type="ECO:0000313" key="2">
    <source>
        <dbReference type="Proteomes" id="UP000030170"/>
    </source>
</evidence>
<dbReference type="STRING" id="1497020.DO97_16875"/>